<dbReference type="Pfam" id="PF07883">
    <property type="entry name" value="Cupin_2"/>
    <property type="match status" value="1"/>
</dbReference>
<dbReference type="OrthoDB" id="192542at2157"/>
<proteinExistence type="predicted"/>
<dbReference type="CDD" id="cd02208">
    <property type="entry name" value="cupin_RmlC-like"/>
    <property type="match status" value="1"/>
</dbReference>
<evidence type="ECO:0000256" key="1">
    <source>
        <dbReference type="ARBA" id="ARBA00022723"/>
    </source>
</evidence>
<evidence type="ECO:0000256" key="2">
    <source>
        <dbReference type="SAM" id="MobiDB-lite"/>
    </source>
</evidence>
<dbReference type="PANTHER" id="PTHR35848">
    <property type="entry name" value="OXALATE-BINDING PROTEIN"/>
    <property type="match status" value="1"/>
</dbReference>
<dbReference type="PANTHER" id="PTHR35848:SF9">
    <property type="entry name" value="SLL1358 PROTEIN"/>
    <property type="match status" value="1"/>
</dbReference>
<dbReference type="InterPro" id="IPR014710">
    <property type="entry name" value="RmlC-like_jellyroll"/>
</dbReference>
<feature type="compositionally biased region" description="Acidic residues" evidence="2">
    <location>
        <begin position="135"/>
        <end position="148"/>
    </location>
</feature>
<keyword evidence="1" id="KW-0479">Metal-binding</keyword>
<dbReference type="Gene3D" id="2.60.120.10">
    <property type="entry name" value="Jelly Rolls"/>
    <property type="match status" value="1"/>
</dbReference>
<dbReference type="EMBL" id="FXTD01000001">
    <property type="protein sequence ID" value="SMO33005.1"/>
    <property type="molecule type" value="Genomic_DNA"/>
</dbReference>
<reference evidence="4 5" key="1">
    <citation type="submission" date="2017-05" db="EMBL/GenBank/DDBJ databases">
        <authorList>
            <person name="Varghese N."/>
            <person name="Submissions S."/>
        </authorList>
    </citation>
    <scope>NUCLEOTIDE SEQUENCE [LARGE SCALE GENOMIC DNA]</scope>
    <source>
        <strain evidence="4 5">DSM 19504</strain>
    </source>
</reference>
<feature type="region of interest" description="Disordered" evidence="2">
    <location>
        <begin position="1"/>
        <end position="26"/>
    </location>
</feature>
<dbReference type="Proteomes" id="UP000319712">
    <property type="component" value="Unassembled WGS sequence"/>
</dbReference>
<feature type="domain" description="Cupin type-2" evidence="3">
    <location>
        <begin position="38"/>
        <end position="102"/>
    </location>
</feature>
<dbReference type="AlphaFoldDB" id="A0A521ADV9"/>
<keyword evidence="5" id="KW-1185">Reference proteome</keyword>
<feature type="region of interest" description="Disordered" evidence="2">
    <location>
        <begin position="113"/>
        <end position="148"/>
    </location>
</feature>
<dbReference type="InterPro" id="IPR051610">
    <property type="entry name" value="GPI/OXD"/>
</dbReference>
<dbReference type="SUPFAM" id="SSF51182">
    <property type="entry name" value="RmlC-like cupins"/>
    <property type="match status" value="1"/>
</dbReference>
<dbReference type="RefSeq" id="WP_142985040.1">
    <property type="nucleotide sequence ID" value="NZ_FXTD01000001.1"/>
</dbReference>
<evidence type="ECO:0000313" key="5">
    <source>
        <dbReference type="Proteomes" id="UP000319712"/>
    </source>
</evidence>
<organism evidence="4 5">
    <name type="scientific">Halorubrum cibi</name>
    <dbReference type="NCBI Taxonomy" id="413815"/>
    <lineage>
        <taxon>Archaea</taxon>
        <taxon>Methanobacteriati</taxon>
        <taxon>Methanobacteriota</taxon>
        <taxon>Stenosarchaea group</taxon>
        <taxon>Halobacteria</taxon>
        <taxon>Halobacteriales</taxon>
        <taxon>Haloferacaceae</taxon>
        <taxon>Halorubrum</taxon>
    </lineage>
</organism>
<sequence length="148" mass="15742">MGYRVVDSESVEPKPDRPSECRKLTEPAGLEEVALNRFRAEPGEQVPLAYHYHETQEEAFYVLSGTLAVETPDRTFEVAAGELFAVDPGSPQRAHNPADADGAVELLAIGAPPVDGDAVAYDPTADGPPASRDADSDDDGTDDDGTDE</sequence>
<dbReference type="GO" id="GO:0046872">
    <property type="term" value="F:metal ion binding"/>
    <property type="evidence" value="ECO:0007669"/>
    <property type="project" value="UniProtKB-KW"/>
</dbReference>
<dbReference type="InterPro" id="IPR011051">
    <property type="entry name" value="RmlC_Cupin_sf"/>
</dbReference>
<protein>
    <submittedName>
        <fullName evidence="4">Cupin domain-containing protein</fullName>
    </submittedName>
</protein>
<feature type="compositionally biased region" description="Basic and acidic residues" evidence="2">
    <location>
        <begin position="11"/>
        <end position="25"/>
    </location>
</feature>
<dbReference type="InterPro" id="IPR013096">
    <property type="entry name" value="Cupin_2"/>
</dbReference>
<name>A0A521ADV9_9EURY</name>
<evidence type="ECO:0000259" key="3">
    <source>
        <dbReference type="Pfam" id="PF07883"/>
    </source>
</evidence>
<gene>
    <name evidence="4" type="ORF">SAMN06264867_10184</name>
</gene>
<evidence type="ECO:0000313" key="4">
    <source>
        <dbReference type="EMBL" id="SMO33005.1"/>
    </source>
</evidence>
<accession>A0A521ADV9</accession>